<sequence length="193" mass="21952">MASITIHDENRRITDPQEIRQYLEPHGIWYEKWEVEGRIGAEATSEEILTAYAPEIERLKVQGGYVTADVINVNPETPNLDVLLAKFDKEHTHSEDEVRFTVKGKGVFHINPPEGPVFSVLVESGDLINVPANMKHWFTLCDEKTIRCIRLFEDPSGWTPHYIAAGVHENYSPLCWGPDYIPKSDDVDPVVKL</sequence>
<keyword evidence="7 9" id="KW-0408">Iron</keyword>
<gene>
    <name evidence="9" type="primary">mtnD</name>
    <name evidence="10" type="ORF">LOC68_24090</name>
</gene>
<dbReference type="Pfam" id="PF03079">
    <property type="entry name" value="ARD"/>
    <property type="match status" value="1"/>
</dbReference>
<keyword evidence="3 9" id="KW-0028">Amino-acid biosynthesis</keyword>
<feature type="site" description="Important to generate the dianion" evidence="9">
    <location>
        <position position="99"/>
    </location>
</feature>
<feature type="binding site" evidence="9">
    <location>
        <position position="93"/>
    </location>
    <ligand>
        <name>Ni(2+)</name>
        <dbReference type="ChEBI" id="CHEBI:49786"/>
    </ligand>
</feature>
<feature type="binding site" evidence="9">
    <location>
        <position position="93"/>
    </location>
    <ligand>
        <name>Fe(2+)</name>
        <dbReference type="ChEBI" id="CHEBI:29033"/>
    </ligand>
</feature>
<evidence type="ECO:0000313" key="10">
    <source>
        <dbReference type="EMBL" id="MCC9631488.1"/>
    </source>
</evidence>
<evidence type="ECO:0000313" key="11">
    <source>
        <dbReference type="Proteomes" id="UP001139103"/>
    </source>
</evidence>
<dbReference type="GO" id="GO:0016151">
    <property type="term" value="F:nickel cation binding"/>
    <property type="evidence" value="ECO:0007669"/>
    <property type="project" value="UniProtKB-UniRule"/>
</dbReference>
<feature type="binding site" evidence="9">
    <location>
        <position position="136"/>
    </location>
    <ligand>
        <name>Ni(2+)</name>
        <dbReference type="ChEBI" id="CHEBI:49786"/>
    </ligand>
</feature>
<comment type="cofactor">
    <cofactor evidence="9">
        <name>Fe(2+)</name>
        <dbReference type="ChEBI" id="CHEBI:29033"/>
    </cofactor>
    <text evidence="9">Binds 1 Fe(2+) cation per monomer.</text>
</comment>
<dbReference type="GO" id="GO:0005506">
    <property type="term" value="F:iron ion binding"/>
    <property type="evidence" value="ECO:0007669"/>
    <property type="project" value="UniProtKB-UniRule"/>
</dbReference>
<dbReference type="EC" id="1.13.11.54" evidence="9"/>
<dbReference type="HAMAP" id="MF_01682">
    <property type="entry name" value="Salvage_MtnD"/>
    <property type="match status" value="1"/>
</dbReference>
<dbReference type="CDD" id="cd02232">
    <property type="entry name" value="cupin_ARD"/>
    <property type="match status" value="1"/>
</dbReference>
<evidence type="ECO:0000256" key="2">
    <source>
        <dbReference type="ARBA" id="ARBA00022596"/>
    </source>
</evidence>
<protein>
    <recommendedName>
        <fullName evidence="9">Acireductone dioxygenase</fullName>
    </recommendedName>
    <alternativeName>
        <fullName evidence="9">1,2-dihydroxy-3-keto-5-methylthiopentene dioxygenase</fullName>
        <shortName evidence="9">DHK-MTPene dioxygenase</shortName>
    </alternativeName>
    <alternativeName>
        <fullName evidence="9">Acireductone dioxygenase (Fe(2+)-requiring)</fullName>
        <shortName evidence="9">ARD'</shortName>
        <shortName evidence="9">Fe-ARD</shortName>
        <ecNumber evidence="9">1.13.11.54</ecNumber>
    </alternativeName>
    <alternativeName>
        <fullName evidence="9">Acireductone dioxygenase (Ni(2+)-requiring)</fullName>
        <shortName evidence="9">ARD</shortName>
        <shortName evidence="9">Ni-ARD</shortName>
        <ecNumber evidence="9">1.13.11.53</ecNumber>
    </alternativeName>
</protein>
<evidence type="ECO:0000256" key="1">
    <source>
        <dbReference type="ARBA" id="ARBA00000428"/>
    </source>
</evidence>
<keyword evidence="4 9" id="KW-0479">Metal-binding</keyword>
<feature type="binding site" evidence="9">
    <location>
        <position position="136"/>
    </location>
    <ligand>
        <name>Fe(2+)</name>
        <dbReference type="ChEBI" id="CHEBI:29033"/>
    </ligand>
</feature>
<keyword evidence="8 9" id="KW-0486">Methionine biosynthesis</keyword>
<keyword evidence="6 9" id="KW-0560">Oxidoreductase</keyword>
<dbReference type="PANTHER" id="PTHR23418">
    <property type="entry name" value="ACIREDUCTONE DIOXYGENASE"/>
    <property type="match status" value="1"/>
</dbReference>
<keyword evidence="2 9" id="KW-0533">Nickel</keyword>
<dbReference type="RefSeq" id="WP_230223536.1">
    <property type="nucleotide sequence ID" value="NZ_JAJKFT010000010.1"/>
</dbReference>
<name>A0A9X1MQA5_9BACT</name>
<proteinExistence type="inferred from homology"/>
<feature type="site" description="May play a role in transmitting local conformational changes" evidence="9">
    <location>
        <position position="96"/>
    </location>
</feature>
<dbReference type="GO" id="GO:0019509">
    <property type="term" value="P:L-methionine salvage from methylthioadenosine"/>
    <property type="evidence" value="ECO:0007669"/>
    <property type="project" value="UniProtKB-UniRule"/>
</dbReference>
<comment type="pathway">
    <text evidence="9">Amino-acid biosynthesis; L-methionine biosynthesis via salvage pathway; L-methionine from S-methyl-5-thio-alpha-D-ribose 1-phosphate: step 5/6.</text>
</comment>
<comment type="catalytic activity">
    <reaction evidence="1 9">
        <text>1,2-dihydroxy-5-(methylsulfanyl)pent-1-en-3-one + O2 = 4-methylsulfanyl-2-oxobutanoate + formate + 2 H(+)</text>
        <dbReference type="Rhea" id="RHEA:24504"/>
        <dbReference type="ChEBI" id="CHEBI:15378"/>
        <dbReference type="ChEBI" id="CHEBI:15379"/>
        <dbReference type="ChEBI" id="CHEBI:15740"/>
        <dbReference type="ChEBI" id="CHEBI:16723"/>
        <dbReference type="ChEBI" id="CHEBI:49252"/>
        <dbReference type="EC" id="1.13.11.54"/>
    </reaction>
</comment>
<comment type="subunit">
    <text evidence="9">Monomer.</text>
</comment>
<evidence type="ECO:0000256" key="4">
    <source>
        <dbReference type="ARBA" id="ARBA00022723"/>
    </source>
</evidence>
<dbReference type="InterPro" id="IPR023956">
    <property type="entry name" value="ARD_bac"/>
</dbReference>
<dbReference type="PANTHER" id="PTHR23418:SF0">
    <property type="entry name" value="ACIREDUCTONE DIOXYGENASE"/>
    <property type="match status" value="1"/>
</dbReference>
<accession>A0A9X1MQA5</accession>
<dbReference type="EMBL" id="JAJKFT010000010">
    <property type="protein sequence ID" value="MCC9631488.1"/>
    <property type="molecule type" value="Genomic_DNA"/>
</dbReference>
<keyword evidence="11" id="KW-1185">Reference proteome</keyword>
<dbReference type="GO" id="GO:0010308">
    <property type="term" value="F:acireductone dioxygenase (Ni2+-requiring) activity"/>
    <property type="evidence" value="ECO:0007669"/>
    <property type="project" value="UniProtKB-UniRule"/>
</dbReference>
<comment type="catalytic activity">
    <reaction evidence="9">
        <text>1,2-dihydroxy-5-(methylsulfanyl)pent-1-en-3-one + O2 = 3-(methylsulfanyl)propanoate + CO + formate + 2 H(+)</text>
        <dbReference type="Rhea" id="RHEA:14161"/>
        <dbReference type="ChEBI" id="CHEBI:15378"/>
        <dbReference type="ChEBI" id="CHEBI:15379"/>
        <dbReference type="ChEBI" id="CHEBI:15740"/>
        <dbReference type="ChEBI" id="CHEBI:17245"/>
        <dbReference type="ChEBI" id="CHEBI:49016"/>
        <dbReference type="ChEBI" id="CHEBI:49252"/>
        <dbReference type="EC" id="1.13.11.53"/>
    </reaction>
</comment>
<feature type="site" description="May play a role in metal incorporation in vivo" evidence="9">
    <location>
        <position position="90"/>
    </location>
</feature>
<dbReference type="EC" id="1.13.11.53" evidence="9"/>
<evidence type="ECO:0000256" key="6">
    <source>
        <dbReference type="ARBA" id="ARBA00023002"/>
    </source>
</evidence>
<comment type="caution">
    <text evidence="10">The sequence shown here is derived from an EMBL/GenBank/DDBJ whole genome shotgun (WGS) entry which is preliminary data.</text>
</comment>
<evidence type="ECO:0000256" key="5">
    <source>
        <dbReference type="ARBA" id="ARBA00022964"/>
    </source>
</evidence>
<dbReference type="InterPro" id="IPR004313">
    <property type="entry name" value="ARD"/>
</dbReference>
<evidence type="ECO:0000256" key="9">
    <source>
        <dbReference type="HAMAP-Rule" id="MF_01682"/>
    </source>
</evidence>
<organism evidence="10 11">
    <name type="scientific">Blastopirellula sediminis</name>
    <dbReference type="NCBI Taxonomy" id="2894196"/>
    <lineage>
        <taxon>Bacteria</taxon>
        <taxon>Pseudomonadati</taxon>
        <taxon>Planctomycetota</taxon>
        <taxon>Planctomycetia</taxon>
        <taxon>Pirellulales</taxon>
        <taxon>Pirellulaceae</taxon>
        <taxon>Blastopirellula</taxon>
    </lineage>
</organism>
<evidence type="ECO:0000256" key="3">
    <source>
        <dbReference type="ARBA" id="ARBA00022605"/>
    </source>
</evidence>
<feature type="binding site" evidence="9">
    <location>
        <position position="91"/>
    </location>
    <ligand>
        <name>Ni(2+)</name>
        <dbReference type="ChEBI" id="CHEBI:49786"/>
    </ligand>
</feature>
<feature type="binding site" evidence="9">
    <location>
        <position position="97"/>
    </location>
    <ligand>
        <name>Fe(2+)</name>
        <dbReference type="ChEBI" id="CHEBI:29033"/>
    </ligand>
</feature>
<dbReference type="Proteomes" id="UP001139103">
    <property type="component" value="Unassembled WGS sequence"/>
</dbReference>
<dbReference type="SUPFAM" id="SSF51182">
    <property type="entry name" value="RmlC-like cupins"/>
    <property type="match status" value="1"/>
</dbReference>
<comment type="function">
    <text evidence="9">Catalyzes 2 different reactions between oxygene and the acireductone 1,2-dihydroxy-3-keto-5-methylthiopentene (DHK-MTPene) depending upon the metal bound in the active site. Fe-containing acireductone dioxygenase (Fe-ARD) produces formate and 2-keto-4-methylthiobutyrate (KMTB), the alpha-ketoacid precursor of methionine in the methionine recycle pathway. Ni-containing acireductone dioxygenase (Ni-ARD) produces methylthiopropionate, carbon monoxide and formate, and does not lie on the methionine recycle pathway.</text>
</comment>
<dbReference type="AlphaFoldDB" id="A0A9X1MQA5"/>
<dbReference type="GO" id="GO:0010309">
    <property type="term" value="F:acireductone dioxygenase [iron(II)-requiring] activity"/>
    <property type="evidence" value="ECO:0007669"/>
    <property type="project" value="UniProtKB-UniRule"/>
</dbReference>
<keyword evidence="5 9" id="KW-0223">Dioxygenase</keyword>
<comment type="cofactor">
    <cofactor evidence="9">
        <name>Ni(2+)</name>
        <dbReference type="ChEBI" id="CHEBI:49786"/>
    </cofactor>
    <text evidence="9">Binds 1 nickel ion per monomer.</text>
</comment>
<feature type="binding site" evidence="9">
    <location>
        <position position="97"/>
    </location>
    <ligand>
        <name>Ni(2+)</name>
        <dbReference type="ChEBI" id="CHEBI:49786"/>
    </ligand>
</feature>
<comment type="similarity">
    <text evidence="9">Belongs to the acireductone dioxygenase (ARD) family.</text>
</comment>
<dbReference type="Gene3D" id="2.60.120.10">
    <property type="entry name" value="Jelly Rolls"/>
    <property type="match status" value="1"/>
</dbReference>
<evidence type="ECO:0000256" key="7">
    <source>
        <dbReference type="ARBA" id="ARBA00023004"/>
    </source>
</evidence>
<feature type="binding site" evidence="9">
    <location>
        <position position="91"/>
    </location>
    <ligand>
        <name>Fe(2+)</name>
        <dbReference type="ChEBI" id="CHEBI:29033"/>
    </ligand>
</feature>
<evidence type="ECO:0000256" key="8">
    <source>
        <dbReference type="ARBA" id="ARBA00023167"/>
    </source>
</evidence>
<dbReference type="GO" id="GO:0019284">
    <property type="term" value="P:L-methionine salvage from S-adenosylmethionine"/>
    <property type="evidence" value="ECO:0007669"/>
    <property type="project" value="InterPro"/>
</dbReference>
<dbReference type="InterPro" id="IPR011051">
    <property type="entry name" value="RmlC_Cupin_sf"/>
</dbReference>
<reference evidence="10" key="1">
    <citation type="submission" date="2021-11" db="EMBL/GenBank/DDBJ databases">
        <title>Genome sequence.</title>
        <authorList>
            <person name="Sun Q."/>
        </authorList>
    </citation>
    <scope>NUCLEOTIDE SEQUENCE</scope>
    <source>
        <strain evidence="10">JC732</strain>
    </source>
</reference>
<dbReference type="InterPro" id="IPR014710">
    <property type="entry name" value="RmlC-like_jellyroll"/>
</dbReference>